<evidence type="ECO:0000259" key="5">
    <source>
        <dbReference type="Pfam" id="PF01156"/>
    </source>
</evidence>
<evidence type="ECO:0000256" key="1">
    <source>
        <dbReference type="ARBA" id="ARBA00009176"/>
    </source>
</evidence>
<dbReference type="Proteomes" id="UP000054007">
    <property type="component" value="Unassembled WGS sequence"/>
</dbReference>
<dbReference type="Pfam" id="PF01156">
    <property type="entry name" value="IU_nuc_hydro"/>
    <property type="match status" value="1"/>
</dbReference>
<feature type="signal peptide" evidence="4">
    <location>
        <begin position="1"/>
        <end position="16"/>
    </location>
</feature>
<accession>A0A0D7BQ40</accession>
<evidence type="ECO:0000256" key="3">
    <source>
        <dbReference type="ARBA" id="ARBA00023295"/>
    </source>
</evidence>
<evidence type="ECO:0000256" key="2">
    <source>
        <dbReference type="ARBA" id="ARBA00022801"/>
    </source>
</evidence>
<reference evidence="6 7" key="1">
    <citation type="journal article" date="2015" name="Fungal Genet. Biol.">
        <title>Evolution of novel wood decay mechanisms in Agaricales revealed by the genome sequences of Fistulina hepatica and Cylindrobasidium torrendii.</title>
        <authorList>
            <person name="Floudas D."/>
            <person name="Held B.W."/>
            <person name="Riley R."/>
            <person name="Nagy L.G."/>
            <person name="Koehler G."/>
            <person name="Ransdell A.S."/>
            <person name="Younus H."/>
            <person name="Chow J."/>
            <person name="Chiniquy J."/>
            <person name="Lipzen A."/>
            <person name="Tritt A."/>
            <person name="Sun H."/>
            <person name="Haridas S."/>
            <person name="LaButti K."/>
            <person name="Ohm R.A."/>
            <person name="Kues U."/>
            <person name="Blanchette R.A."/>
            <person name="Grigoriev I.V."/>
            <person name="Minto R.E."/>
            <person name="Hibbett D.S."/>
        </authorList>
    </citation>
    <scope>NUCLEOTIDE SEQUENCE [LARGE SCALE GENOMIC DNA]</scope>
    <source>
        <strain evidence="6 7">FP15055 ss-10</strain>
    </source>
</reference>
<dbReference type="AlphaFoldDB" id="A0A0D7BQ40"/>
<proteinExistence type="inferred from homology"/>
<keyword evidence="2 6" id="KW-0378">Hydrolase</keyword>
<dbReference type="GO" id="GO:0008477">
    <property type="term" value="F:purine nucleosidase activity"/>
    <property type="evidence" value="ECO:0007669"/>
    <property type="project" value="TreeGrafter"/>
</dbReference>
<evidence type="ECO:0000313" key="6">
    <source>
        <dbReference type="EMBL" id="KIY71701.1"/>
    </source>
</evidence>
<feature type="domain" description="Inosine/uridine-preferring nucleoside hydrolase" evidence="5">
    <location>
        <begin position="13"/>
        <end position="346"/>
    </location>
</feature>
<dbReference type="OrthoDB" id="432381at2759"/>
<evidence type="ECO:0000256" key="4">
    <source>
        <dbReference type="SAM" id="SignalP"/>
    </source>
</evidence>
<keyword evidence="7" id="KW-1185">Reference proteome</keyword>
<evidence type="ECO:0000313" key="7">
    <source>
        <dbReference type="Proteomes" id="UP000054007"/>
    </source>
</evidence>
<dbReference type="PANTHER" id="PTHR12304:SF4">
    <property type="entry name" value="URIDINE NUCLEOSIDASE"/>
    <property type="match status" value="1"/>
</dbReference>
<dbReference type="InterPro" id="IPR023186">
    <property type="entry name" value="IUNH"/>
</dbReference>
<dbReference type="GO" id="GO:0005829">
    <property type="term" value="C:cytosol"/>
    <property type="evidence" value="ECO:0007669"/>
    <property type="project" value="TreeGrafter"/>
</dbReference>
<keyword evidence="3" id="KW-0326">Glycosidase</keyword>
<protein>
    <submittedName>
        <fullName evidence="6">Nucleoside hydrolase</fullName>
    </submittedName>
</protein>
<dbReference type="STRING" id="1314674.A0A0D7BQ40"/>
<dbReference type="InterPro" id="IPR001910">
    <property type="entry name" value="Inosine/uridine_hydrolase_dom"/>
</dbReference>
<keyword evidence="4" id="KW-0732">Signal</keyword>
<dbReference type="InterPro" id="IPR036452">
    <property type="entry name" value="Ribo_hydro-like"/>
</dbReference>
<dbReference type="GO" id="GO:0006152">
    <property type="term" value="P:purine nucleoside catabolic process"/>
    <property type="evidence" value="ECO:0007669"/>
    <property type="project" value="TreeGrafter"/>
</dbReference>
<comment type="similarity">
    <text evidence="1">Belongs to the IUNH family.</text>
</comment>
<dbReference type="PANTHER" id="PTHR12304">
    <property type="entry name" value="INOSINE-URIDINE PREFERRING NUCLEOSIDE HYDROLASE"/>
    <property type="match status" value="1"/>
</dbReference>
<dbReference type="SUPFAM" id="SSF53590">
    <property type="entry name" value="Nucleoside hydrolase"/>
    <property type="match status" value="1"/>
</dbReference>
<sequence>MLTLFVLTSSLADIDGRQGYDDAIAILLAVQCPNINLPGISTVHGNAPAECTVVNAARCLLAFGAPSHLRVYPGASKPLLRPAKHASRIHGPDGLGGIEGLPTVNDPAVLAFIAKDEDGRRIHAIDGMTAAIQKVKANGEKVSVVSCGPMTNIGLFVALRPELLDVVDQIVFMGGGVGAGNRSPVAEYNIHCDPQAAQIVLDAPVPVAMVPINVTHTAIADRKVLWNLLRPELPVGSPNDALPKAKTPLRHTLTTLIQSFAESYKVAFGFEDGPPIHDALAIAYVSNPGLFTSTRYRVDVEMEGKSTTGETVVDMCDDHHASSNTWGVGGKNCIVTQTVQVDKFFDMFLDCVDRCDVASPSSY</sequence>
<dbReference type="EMBL" id="KN880451">
    <property type="protein sequence ID" value="KIY71701.1"/>
    <property type="molecule type" value="Genomic_DNA"/>
</dbReference>
<dbReference type="Gene3D" id="3.90.245.10">
    <property type="entry name" value="Ribonucleoside hydrolase-like"/>
    <property type="match status" value="1"/>
</dbReference>
<feature type="chain" id="PRO_5002317436" evidence="4">
    <location>
        <begin position="17"/>
        <end position="363"/>
    </location>
</feature>
<name>A0A0D7BQ40_9AGAR</name>
<gene>
    <name evidence="6" type="ORF">CYLTODRAFT_418606</name>
</gene>
<organism evidence="6 7">
    <name type="scientific">Cylindrobasidium torrendii FP15055 ss-10</name>
    <dbReference type="NCBI Taxonomy" id="1314674"/>
    <lineage>
        <taxon>Eukaryota</taxon>
        <taxon>Fungi</taxon>
        <taxon>Dikarya</taxon>
        <taxon>Basidiomycota</taxon>
        <taxon>Agaricomycotina</taxon>
        <taxon>Agaricomycetes</taxon>
        <taxon>Agaricomycetidae</taxon>
        <taxon>Agaricales</taxon>
        <taxon>Marasmiineae</taxon>
        <taxon>Physalacriaceae</taxon>
        <taxon>Cylindrobasidium</taxon>
    </lineage>
</organism>